<dbReference type="EMBL" id="RHHN01000056">
    <property type="protein sequence ID" value="RNB52573.1"/>
    <property type="molecule type" value="Genomic_DNA"/>
</dbReference>
<evidence type="ECO:0000313" key="2">
    <source>
        <dbReference type="EMBL" id="RNB52573.1"/>
    </source>
</evidence>
<sequence>MKGVWAGCWFEVEDDKRRVLAFSWKAGRAASAIDFRVFATNSFFLAFCNPSTNTFAPDEERGEIRESSLGYRPGSLTPSGYPKKLQPSRLIPSPNKSTDKTNHADLFQPPHQKIPKVQPRDCRAR</sequence>
<gene>
    <name evidence="2" type="ORF">EB820_18855</name>
</gene>
<reference evidence="2 3" key="1">
    <citation type="submission" date="2018-10" db="EMBL/GenBank/DDBJ databases">
        <title>Phylogenomics of Brevibacillus.</title>
        <authorList>
            <person name="Dunlap C."/>
        </authorList>
    </citation>
    <scope>NUCLEOTIDE SEQUENCE [LARGE SCALE GENOMIC DNA]</scope>
    <source>
        <strain evidence="2 3">NRRL NRS 1219</strain>
    </source>
</reference>
<organism evidence="2 3">
    <name type="scientific">Brevibacillus agri</name>
    <dbReference type="NCBI Taxonomy" id="51101"/>
    <lineage>
        <taxon>Bacteria</taxon>
        <taxon>Bacillati</taxon>
        <taxon>Bacillota</taxon>
        <taxon>Bacilli</taxon>
        <taxon>Bacillales</taxon>
        <taxon>Paenibacillaceae</taxon>
        <taxon>Brevibacillus</taxon>
    </lineage>
</organism>
<comment type="caution">
    <text evidence="2">The sequence shown here is derived from an EMBL/GenBank/DDBJ whole genome shotgun (WGS) entry which is preliminary data.</text>
</comment>
<evidence type="ECO:0000313" key="3">
    <source>
        <dbReference type="Proteomes" id="UP000276178"/>
    </source>
</evidence>
<name>A0A3M8ANA6_9BACL</name>
<feature type="region of interest" description="Disordered" evidence="1">
    <location>
        <begin position="56"/>
        <end position="125"/>
    </location>
</feature>
<proteinExistence type="predicted"/>
<protein>
    <submittedName>
        <fullName evidence="2">Uncharacterized protein</fullName>
    </submittedName>
</protein>
<dbReference type="AlphaFoldDB" id="A0A3M8ANA6"/>
<evidence type="ECO:0000256" key="1">
    <source>
        <dbReference type="SAM" id="MobiDB-lite"/>
    </source>
</evidence>
<dbReference type="Proteomes" id="UP000276178">
    <property type="component" value="Unassembled WGS sequence"/>
</dbReference>
<accession>A0A3M8ANA6</accession>